<organism evidence="4 5">
    <name type="scientific">Neocucurbitaria cava</name>
    <dbReference type="NCBI Taxonomy" id="798079"/>
    <lineage>
        <taxon>Eukaryota</taxon>
        <taxon>Fungi</taxon>
        <taxon>Dikarya</taxon>
        <taxon>Ascomycota</taxon>
        <taxon>Pezizomycotina</taxon>
        <taxon>Dothideomycetes</taxon>
        <taxon>Pleosporomycetidae</taxon>
        <taxon>Pleosporales</taxon>
        <taxon>Pleosporineae</taxon>
        <taxon>Cucurbitariaceae</taxon>
        <taxon>Neocucurbitaria</taxon>
    </lineage>
</organism>
<feature type="compositionally biased region" description="Polar residues" evidence="2">
    <location>
        <begin position="860"/>
        <end position="872"/>
    </location>
</feature>
<accession>A0A9W9CLX8</accession>
<evidence type="ECO:0000256" key="2">
    <source>
        <dbReference type="SAM" id="MobiDB-lite"/>
    </source>
</evidence>
<feature type="compositionally biased region" description="Polar residues" evidence="2">
    <location>
        <begin position="798"/>
        <end position="807"/>
    </location>
</feature>
<feature type="region of interest" description="Disordered" evidence="2">
    <location>
        <begin position="1574"/>
        <end position="1602"/>
    </location>
</feature>
<feature type="compositionally biased region" description="Polar residues" evidence="2">
    <location>
        <begin position="775"/>
        <end position="785"/>
    </location>
</feature>
<feature type="compositionally biased region" description="Low complexity" evidence="2">
    <location>
        <begin position="823"/>
        <end position="845"/>
    </location>
</feature>
<feature type="compositionally biased region" description="Basic and acidic residues" evidence="2">
    <location>
        <begin position="1328"/>
        <end position="1338"/>
    </location>
</feature>
<feature type="region of interest" description="Disordered" evidence="2">
    <location>
        <begin position="1"/>
        <end position="30"/>
    </location>
</feature>
<feature type="domain" description="DUF3074" evidence="3">
    <location>
        <begin position="142"/>
        <end position="400"/>
    </location>
</feature>
<feature type="compositionally biased region" description="Polar residues" evidence="2">
    <location>
        <begin position="408"/>
        <end position="417"/>
    </location>
</feature>
<feature type="region of interest" description="Disordered" evidence="2">
    <location>
        <begin position="1318"/>
        <end position="1430"/>
    </location>
</feature>
<feature type="compositionally biased region" description="Low complexity" evidence="2">
    <location>
        <begin position="1009"/>
        <end position="1018"/>
    </location>
</feature>
<keyword evidence="5" id="KW-1185">Reference proteome</keyword>
<protein>
    <recommendedName>
        <fullName evidence="3">DUF3074 domain-containing protein</fullName>
    </recommendedName>
</protein>
<evidence type="ECO:0000313" key="5">
    <source>
        <dbReference type="Proteomes" id="UP001140560"/>
    </source>
</evidence>
<feature type="compositionally biased region" description="Pro residues" evidence="2">
    <location>
        <begin position="883"/>
        <end position="894"/>
    </location>
</feature>
<dbReference type="PANTHER" id="PTHR40370:SF1">
    <property type="entry name" value="DUF3074 DOMAIN-CONTAINING PROTEIN"/>
    <property type="match status" value="1"/>
</dbReference>
<feature type="compositionally biased region" description="Polar residues" evidence="2">
    <location>
        <begin position="1101"/>
        <end position="1115"/>
    </location>
</feature>
<feature type="compositionally biased region" description="Polar residues" evidence="2">
    <location>
        <begin position="598"/>
        <end position="612"/>
    </location>
</feature>
<keyword evidence="1" id="KW-0175">Coiled coil</keyword>
<feature type="compositionally biased region" description="Polar residues" evidence="2">
    <location>
        <begin position="1381"/>
        <end position="1409"/>
    </location>
</feature>
<comment type="caution">
    <text evidence="4">The sequence shown here is derived from an EMBL/GenBank/DDBJ whole genome shotgun (WGS) entry which is preliminary data.</text>
</comment>
<dbReference type="EMBL" id="JAPEUY010000008">
    <property type="protein sequence ID" value="KAJ4370632.1"/>
    <property type="molecule type" value="Genomic_DNA"/>
</dbReference>
<dbReference type="OrthoDB" id="1883964at2759"/>
<feature type="compositionally biased region" description="Low complexity" evidence="2">
    <location>
        <begin position="657"/>
        <end position="757"/>
    </location>
</feature>
<feature type="region of interest" description="Disordered" evidence="2">
    <location>
        <begin position="1481"/>
        <end position="1514"/>
    </location>
</feature>
<gene>
    <name evidence="4" type="ORF">N0V83_005153</name>
</gene>
<feature type="compositionally biased region" description="Polar residues" evidence="2">
    <location>
        <begin position="565"/>
        <end position="590"/>
    </location>
</feature>
<feature type="compositionally biased region" description="Low complexity" evidence="2">
    <location>
        <begin position="786"/>
        <end position="797"/>
    </location>
</feature>
<dbReference type="Proteomes" id="UP001140560">
    <property type="component" value="Unassembled WGS sequence"/>
</dbReference>
<evidence type="ECO:0000259" key="3">
    <source>
        <dbReference type="Pfam" id="PF11274"/>
    </source>
</evidence>
<dbReference type="Pfam" id="PF11274">
    <property type="entry name" value="DUF3074"/>
    <property type="match status" value="1"/>
</dbReference>
<evidence type="ECO:0000256" key="1">
    <source>
        <dbReference type="SAM" id="Coils"/>
    </source>
</evidence>
<feature type="compositionally biased region" description="Basic and acidic residues" evidence="2">
    <location>
        <begin position="1579"/>
        <end position="1590"/>
    </location>
</feature>
<feature type="compositionally biased region" description="Low complexity" evidence="2">
    <location>
        <begin position="493"/>
        <end position="522"/>
    </location>
</feature>
<reference evidence="4" key="1">
    <citation type="submission" date="2022-10" db="EMBL/GenBank/DDBJ databases">
        <title>Tapping the CABI collections for fungal endophytes: first genome assemblies for Collariella, Neodidymelliopsis, Ascochyta clinopodiicola, Didymella pomorum, Didymosphaeria variabile, Neocosmospora piperis and Neocucurbitaria cava.</title>
        <authorList>
            <person name="Hill R."/>
        </authorList>
    </citation>
    <scope>NUCLEOTIDE SEQUENCE</scope>
    <source>
        <strain evidence="4">IMI 356814</strain>
    </source>
</reference>
<feature type="region of interest" description="Disordered" evidence="2">
    <location>
        <begin position="652"/>
        <end position="1115"/>
    </location>
</feature>
<feature type="compositionally biased region" description="Low complexity" evidence="2">
    <location>
        <begin position="980"/>
        <end position="996"/>
    </location>
</feature>
<sequence>MAGFDAKGSEPVPAHDSRDTPIPNVEGSPRDRQYLSLQRLGINELPFHPEFPAPHVENRTSLVQFLSTIIAEVAKVDFDRGWTSQGKWHPDGPHVQMPVLPGGGIGEPAANTTVLSDTGKHSTKPVPISVDQRLRVTDKATWLARTSFHLESELRYSELDELLSQDHSRNEARYTPSVYDANELLTWSPQELQKAADALHHDHYTRRVQMSIFQMFHKMPAMLGGLSLLDDRVFHVLVITVHSTPPAQDTSSAPQSTESPRSFTVQLPIDIDSFKDVPTMMQKSHVQNQGSTRRYNFPSPPQTAEMLQPTATQKKSNGKKLTEGNYVSLERLFKASKEVPEGEEVVGDLGSGSESGYHHRWDMMTLSTAGGITRLAPKKVEHKETLKAVAADVEYVVKYIAEMRQKRINGNSGTKDTASPGYQSAAPQAQSQWAAPAPSQPSNPQWSQPQQAAGGYQPSTYGVMPGGYVQGQQHDKPPPPPPPKPYGFAGAVQQQQQQQNTQNWSQPTQQTGYTPQTQQGGYPVPGTPQQPYNNTAPPPPSATPGGSYFPPSQGARPGSVYGASQVGSYSNTPVAGLQQPSTVASPNDQQPAYIPPSLTGQGVQSYIPSNTNPAPGVYVPPPPDVPAWQQAQHAPLQGGVKKFKYTKPTVDPSFYAQGYQGIQPMQQQPHQSQGQFGQPSTQPQQFQQPYGQPAQNQYAPQGQVQSGQGQYPQQQSFGQPAQPQGQYQQQPAQQPQYNQTQQGQQAAQYPQQQSQWQSPPPPPENPGFNQQQQNTQAPYGDQSSFQQPQWQPTHQAQGSLPGQQYSDQGIRAPKPLSRTDTASSNFFNQPSPQSQPVSPVNSRQSMSFSAGHQTGVGRTGSVSSIALANLHSQRADNRTSSPRPAPPKLPTPPPPRDDKSKFSALGAGGPSDWERFGDGDEIDDEELFAKKDEPNEPRGVELPAHVPSPPSTHGWPSPATHPINSTLDDRRDTYAPTPPLTAASPAQHSSSQPPQQTLVMGDPTVAPLKTSPKPMQTTQPPPTQQSFVMDNGAWAPPKQSTPAQREAQHQPPPQQGFVMDDGGWAAPSAPSHVRQHTPAQQHHKPPPVQTGFVVGDGGWGASQQTPTQASGSYGAQSSIDHAAELKAKDEALERLRTDSEKEKANLRSQVERESVKIRAEMEKERTSLRAEMEKLKADVDSARSHAAAETDTLHKHIEAMNVATEQAKTNVDVSIKEKDMMIERLKEDVEGKEHNIEERDAIIVDLKRELEAEKTKEVPKPTPADLIPDIDPWYIGSLERYITMLRSEAHEPVIDNKIKTFRAFLRAESTIRGIDYYDAPPPVPVHEPATHQPEHDTLSRGPSNGSSRKRDLNVQVPQDSPAEEDHDYSPGGRPVLRQKATLHSNESAPIQQHVNPSGQSTTILTPTSSVDDESKKTPVQSPPEDQAQQQYKAYVPSAVVSPNEPASLAHRSTMSFSTIPAVATPSGASKSHDEIFFGAPQSEASKPASRPTSSDSAAADIPVPAPLSFSSNRPKSVAAPARAIPTNTLADILPAQANSTAPNRLTEELRSQIASMKPDPNNLEDITKAWEKAASLSRRKNDDARRQRQEENEEHNDDMFNNNEISYAEMNQLEDEFNQKEGESKAQEDRDEYKSYVEAVFDTVYDGLQADIKSLMDLYIEAENQLHSTVSGIKSLEGGDTPSTKDCLELLKDLHERIEVKHERVVHAVAERDKRYKKTEIQPLYAAGNITKMKSVERHFENAEKQSAVRAKREKAERVGELVNIAEEIVVRAVGVEQTEIDQILAAIKELDDGEGDADLLSRAHSTLTTLKSSSKALLSLFNMLEIELNDSVLDAEIAEAKAAGGDAAKIQGLESEKVAGAKKMTEEFERRVGVLEQDEEEIRELVRRKGGAGEVVVELTEEQEREKRLKAALEEAKRRNGDV</sequence>
<feature type="compositionally biased region" description="Low complexity" evidence="2">
    <location>
        <begin position="418"/>
        <end position="453"/>
    </location>
</feature>
<evidence type="ECO:0000313" key="4">
    <source>
        <dbReference type="EMBL" id="KAJ4370632.1"/>
    </source>
</evidence>
<dbReference type="InterPro" id="IPR024500">
    <property type="entry name" value="DUF3074"/>
</dbReference>
<feature type="coiled-coil region" evidence="1">
    <location>
        <begin position="1122"/>
        <end position="1185"/>
    </location>
</feature>
<dbReference type="PANTHER" id="PTHR40370">
    <property type="entry name" value="EXPRESSED PROTEIN"/>
    <property type="match status" value="1"/>
</dbReference>
<feature type="region of interest" description="Disordered" evidence="2">
    <location>
        <begin position="300"/>
        <end position="319"/>
    </location>
</feature>
<feature type="compositionally biased region" description="Basic and acidic residues" evidence="2">
    <location>
        <begin position="927"/>
        <end position="939"/>
    </location>
</feature>
<name>A0A9W9CLX8_9PLEO</name>
<proteinExistence type="predicted"/>
<feature type="region of interest" description="Disordered" evidence="2">
    <location>
        <begin position="408"/>
        <end position="633"/>
    </location>
</feature>